<dbReference type="CDD" id="cd00130">
    <property type="entry name" value="PAS"/>
    <property type="match status" value="2"/>
</dbReference>
<feature type="domain" description="PAS" evidence="6">
    <location>
        <begin position="142"/>
        <end position="213"/>
    </location>
</feature>
<dbReference type="eggNOG" id="COG4251">
    <property type="taxonomic scope" value="Bacteria"/>
</dbReference>
<comment type="catalytic activity">
    <reaction evidence="1">
        <text>ATP + protein L-histidine = ADP + protein N-phospho-L-histidine.</text>
        <dbReference type="EC" id="2.7.13.3"/>
    </reaction>
</comment>
<dbReference type="InterPro" id="IPR000014">
    <property type="entry name" value="PAS"/>
</dbReference>
<evidence type="ECO:0000256" key="4">
    <source>
        <dbReference type="ARBA" id="ARBA00022679"/>
    </source>
</evidence>
<feature type="domain" description="PAC" evidence="7">
    <location>
        <begin position="215"/>
        <end position="267"/>
    </location>
</feature>
<dbReference type="Pfam" id="PF08447">
    <property type="entry name" value="PAS_3"/>
    <property type="match status" value="1"/>
</dbReference>
<organism evidence="8 9">
    <name type="scientific">Chondromyces apiculatus DSM 436</name>
    <dbReference type="NCBI Taxonomy" id="1192034"/>
    <lineage>
        <taxon>Bacteria</taxon>
        <taxon>Pseudomonadati</taxon>
        <taxon>Myxococcota</taxon>
        <taxon>Polyangia</taxon>
        <taxon>Polyangiales</taxon>
        <taxon>Polyangiaceae</taxon>
        <taxon>Chondromyces</taxon>
    </lineage>
</organism>
<dbReference type="Pfam" id="PF00989">
    <property type="entry name" value="PAS"/>
    <property type="match status" value="1"/>
</dbReference>
<dbReference type="NCBIfam" id="TIGR00229">
    <property type="entry name" value="sensory_box"/>
    <property type="match status" value="2"/>
</dbReference>
<dbReference type="OrthoDB" id="341208at2"/>
<reference evidence="8 9" key="1">
    <citation type="submission" date="2013-05" db="EMBL/GenBank/DDBJ databases">
        <title>Genome assembly of Chondromyces apiculatus DSM 436.</title>
        <authorList>
            <person name="Sharma G."/>
            <person name="Khatri I."/>
            <person name="Kaur C."/>
            <person name="Mayilraj S."/>
            <person name="Subramanian S."/>
        </authorList>
    </citation>
    <scope>NUCLEOTIDE SEQUENCE [LARGE SCALE GENOMIC DNA]</scope>
    <source>
        <strain evidence="8 9">DSM 436</strain>
    </source>
</reference>
<dbReference type="Gene3D" id="3.30.450.20">
    <property type="entry name" value="PAS domain"/>
    <property type="match status" value="2"/>
</dbReference>
<dbReference type="AlphaFoldDB" id="A0A017TAW3"/>
<dbReference type="GO" id="GO:0004673">
    <property type="term" value="F:protein histidine kinase activity"/>
    <property type="evidence" value="ECO:0007669"/>
    <property type="project" value="UniProtKB-EC"/>
</dbReference>
<name>A0A017TAW3_9BACT</name>
<proteinExistence type="predicted"/>
<gene>
    <name evidence="8" type="ORF">CAP_3046</name>
</gene>
<dbReference type="PANTHER" id="PTHR43304">
    <property type="entry name" value="PHYTOCHROME-LIKE PROTEIN CPH1"/>
    <property type="match status" value="1"/>
</dbReference>
<feature type="domain" description="PAS" evidence="6">
    <location>
        <begin position="10"/>
        <end position="82"/>
    </location>
</feature>
<dbReference type="PANTHER" id="PTHR43304:SF1">
    <property type="entry name" value="PAC DOMAIN-CONTAINING PROTEIN"/>
    <property type="match status" value="1"/>
</dbReference>
<evidence type="ECO:0000313" key="8">
    <source>
        <dbReference type="EMBL" id="EYF05756.1"/>
    </source>
</evidence>
<sequence length="307" mass="34429">MDSAVGRFASATFVEAIAQNATLALFLTDTRLCCTYMNPAAERLTGFSAIEVQRRDEPLDEVVHRGHAESAVSPFSEGLRERVLALRTSAQGEDVFLHEDGHAYPVAFSASPVLEHGSAVGVVIEVRALADERRIARELEEGEARYRFLAETIPVQIWTALPDGHLDYVTTQTARHFGLSVDKLLAEGWLDVVHPEDRQRVIERWVHSLTTGESYEVEFRLRLHDGRYGWHLARAVAQRGPEGQIVRWFGTNTDIDEQREVQRRTQALLDEIALQARESEVSLTRLLRAKEAAEARVAELEARLGAP</sequence>
<accession>A0A017TAW3</accession>
<evidence type="ECO:0000259" key="6">
    <source>
        <dbReference type="PROSITE" id="PS50112"/>
    </source>
</evidence>
<dbReference type="SMART" id="SM00086">
    <property type="entry name" value="PAC"/>
    <property type="match status" value="2"/>
</dbReference>
<dbReference type="SUPFAM" id="SSF55785">
    <property type="entry name" value="PYP-like sensor domain (PAS domain)"/>
    <property type="match status" value="2"/>
</dbReference>
<dbReference type="RefSeq" id="WP_044241423.1">
    <property type="nucleotide sequence ID" value="NZ_ASRX01000021.1"/>
</dbReference>
<dbReference type="InterPro" id="IPR013655">
    <property type="entry name" value="PAS_fold_3"/>
</dbReference>
<dbReference type="InterPro" id="IPR035965">
    <property type="entry name" value="PAS-like_dom_sf"/>
</dbReference>
<evidence type="ECO:0000256" key="2">
    <source>
        <dbReference type="ARBA" id="ARBA00012438"/>
    </source>
</evidence>
<keyword evidence="4" id="KW-0808">Transferase</keyword>
<dbReference type="GO" id="GO:0006355">
    <property type="term" value="P:regulation of DNA-templated transcription"/>
    <property type="evidence" value="ECO:0007669"/>
    <property type="project" value="InterPro"/>
</dbReference>
<evidence type="ECO:0000259" key="7">
    <source>
        <dbReference type="PROSITE" id="PS50113"/>
    </source>
</evidence>
<keyword evidence="5 8" id="KW-0418">Kinase</keyword>
<dbReference type="FunFam" id="3.30.450.20:FF:000099">
    <property type="entry name" value="Sensory box sensor histidine kinase"/>
    <property type="match status" value="1"/>
</dbReference>
<dbReference type="eggNOG" id="COG2202">
    <property type="taxonomic scope" value="Bacteria"/>
</dbReference>
<dbReference type="EC" id="2.7.13.3" evidence="2"/>
<dbReference type="InterPro" id="IPR000700">
    <property type="entry name" value="PAS-assoc_C"/>
</dbReference>
<evidence type="ECO:0000256" key="5">
    <source>
        <dbReference type="ARBA" id="ARBA00022777"/>
    </source>
</evidence>
<dbReference type="InterPro" id="IPR013767">
    <property type="entry name" value="PAS_fold"/>
</dbReference>
<evidence type="ECO:0000256" key="1">
    <source>
        <dbReference type="ARBA" id="ARBA00000085"/>
    </source>
</evidence>
<dbReference type="EMBL" id="ASRX01000021">
    <property type="protein sequence ID" value="EYF05756.1"/>
    <property type="molecule type" value="Genomic_DNA"/>
</dbReference>
<dbReference type="Proteomes" id="UP000019678">
    <property type="component" value="Unassembled WGS sequence"/>
</dbReference>
<evidence type="ECO:0000313" key="9">
    <source>
        <dbReference type="Proteomes" id="UP000019678"/>
    </source>
</evidence>
<dbReference type="InterPro" id="IPR052162">
    <property type="entry name" value="Sensor_kinase/Photoreceptor"/>
</dbReference>
<protein>
    <recommendedName>
        <fullName evidence="2">histidine kinase</fullName>
        <ecNumber evidence="2">2.7.13.3</ecNumber>
    </recommendedName>
</protein>
<dbReference type="PROSITE" id="PS50113">
    <property type="entry name" value="PAC"/>
    <property type="match status" value="1"/>
</dbReference>
<dbReference type="SMART" id="SM00091">
    <property type="entry name" value="PAS"/>
    <property type="match status" value="2"/>
</dbReference>
<keyword evidence="9" id="KW-1185">Reference proteome</keyword>
<dbReference type="InterPro" id="IPR001610">
    <property type="entry name" value="PAC"/>
</dbReference>
<keyword evidence="3" id="KW-0597">Phosphoprotein</keyword>
<comment type="caution">
    <text evidence="8">The sequence shown here is derived from an EMBL/GenBank/DDBJ whole genome shotgun (WGS) entry which is preliminary data.</text>
</comment>
<dbReference type="STRING" id="1192034.CAP_3046"/>
<evidence type="ECO:0000256" key="3">
    <source>
        <dbReference type="ARBA" id="ARBA00022553"/>
    </source>
</evidence>
<dbReference type="PROSITE" id="PS50112">
    <property type="entry name" value="PAS"/>
    <property type="match status" value="2"/>
</dbReference>